<dbReference type="EMBL" id="LWDE02002151">
    <property type="protein sequence ID" value="KAE8238343.1"/>
    <property type="molecule type" value="Genomic_DNA"/>
</dbReference>
<protein>
    <submittedName>
        <fullName evidence="2">Uncharacterized protein</fullName>
    </submittedName>
</protein>
<reference evidence="2" key="2">
    <citation type="journal article" date="2019" name="IMA Fungus">
        <title>Genome sequencing and comparison of five Tilletia species to identify candidate genes for the detection of regulated species infecting wheat.</title>
        <authorList>
            <person name="Nguyen H.D.T."/>
            <person name="Sultana T."/>
            <person name="Kesanakurti P."/>
            <person name="Hambleton S."/>
        </authorList>
    </citation>
    <scope>NUCLEOTIDE SEQUENCE</scope>
    <source>
        <strain evidence="2">DAOMC 236426</strain>
    </source>
</reference>
<accession>A0A8X7MK34</accession>
<feature type="region of interest" description="Disordered" evidence="1">
    <location>
        <begin position="1"/>
        <end position="97"/>
    </location>
</feature>
<feature type="compositionally biased region" description="Polar residues" evidence="1">
    <location>
        <begin position="36"/>
        <end position="82"/>
    </location>
</feature>
<name>A0A8X7MK34_9BASI</name>
<comment type="caution">
    <text evidence="2">The sequence shown here is derived from an EMBL/GenBank/DDBJ whole genome shotgun (WGS) entry which is preliminary data.</text>
</comment>
<proteinExistence type="predicted"/>
<gene>
    <name evidence="2" type="ORF">A4X06_0g8842</name>
</gene>
<dbReference type="AlphaFoldDB" id="A0A8X7MK34"/>
<feature type="compositionally biased region" description="Low complexity" evidence="1">
    <location>
        <begin position="1"/>
        <end position="22"/>
    </location>
</feature>
<evidence type="ECO:0000313" key="2">
    <source>
        <dbReference type="EMBL" id="KAE8238343.1"/>
    </source>
</evidence>
<dbReference type="Proteomes" id="UP000077684">
    <property type="component" value="Unassembled WGS sequence"/>
</dbReference>
<sequence>MISPPTTTTVQVPSTHALSSPPRSRRSDLLILRSPFDQSASRSRLSVSGLGQQHPAPSTSKVNTSKPVPSPRAQGNNGSHVSRLSPRAPAEREEPYNLITVAVVKPLAKPSSSPSRR</sequence>
<organism evidence="2 3">
    <name type="scientific">Tilletia controversa</name>
    <name type="common">dwarf bunt fungus</name>
    <dbReference type="NCBI Taxonomy" id="13291"/>
    <lineage>
        <taxon>Eukaryota</taxon>
        <taxon>Fungi</taxon>
        <taxon>Dikarya</taxon>
        <taxon>Basidiomycota</taxon>
        <taxon>Ustilaginomycotina</taxon>
        <taxon>Exobasidiomycetes</taxon>
        <taxon>Tilletiales</taxon>
        <taxon>Tilletiaceae</taxon>
        <taxon>Tilletia</taxon>
    </lineage>
</organism>
<evidence type="ECO:0000313" key="3">
    <source>
        <dbReference type="Proteomes" id="UP000077684"/>
    </source>
</evidence>
<keyword evidence="3" id="KW-1185">Reference proteome</keyword>
<evidence type="ECO:0000256" key="1">
    <source>
        <dbReference type="SAM" id="MobiDB-lite"/>
    </source>
</evidence>
<reference evidence="2" key="1">
    <citation type="submission" date="2016-04" db="EMBL/GenBank/DDBJ databases">
        <authorList>
            <person name="Nguyen H.D."/>
            <person name="Samba Siva P."/>
            <person name="Cullis J."/>
            <person name="Levesque C.A."/>
            <person name="Hambleton S."/>
        </authorList>
    </citation>
    <scope>NUCLEOTIDE SEQUENCE</scope>
    <source>
        <strain evidence="2">DAOMC 236426</strain>
    </source>
</reference>